<dbReference type="Pfam" id="PF14903">
    <property type="entry name" value="WG_beta_rep"/>
    <property type="match status" value="1"/>
</dbReference>
<sequence>MKVLHVNFKYLAVFLLFISCKIFSQELDYIPYRRGKMWGLCDSSKRIIVQPQYYSISSYDHSVGGFHAEQNGKFGIIDKNGIQIMPFISEGTPIIIQGENYIVFDGWDRYYYSVKTKMKLDKYIESARAPIGDSWGGSRLQEGKQKEVKMSWEDLDDEDLTMLKPYDNEDTYFLDFKRNFIEIQAKDNFVGIYIPQIKKIFLNTTEVAHVGWQFYNKKPYVFTTNSTHLFGLVDENSKEVYPIKYHSIALFDGYRLVVLSEPDPTNPNSLLYKTILPNSKLLDGQYNVGEEIFKNGYPFQLYYKIVDGQKNYAGEDGTLYFEG</sequence>
<comment type="caution">
    <text evidence="1">The sequence shown here is derived from an EMBL/GenBank/DDBJ whole genome shotgun (WGS) entry which is preliminary data.</text>
</comment>
<proteinExistence type="predicted"/>
<dbReference type="InterPro" id="IPR032774">
    <property type="entry name" value="WG_beta_rep"/>
</dbReference>
<reference evidence="2" key="1">
    <citation type="submission" date="2021-01" db="EMBL/GenBank/DDBJ databases">
        <title>Genome public.</title>
        <authorList>
            <person name="Liu C."/>
            <person name="Sun Q."/>
        </authorList>
    </citation>
    <scope>NUCLEOTIDE SEQUENCE [LARGE SCALE GENOMIC DNA]</scope>
    <source>
        <strain evidence="2">YIM B02567</strain>
    </source>
</reference>
<keyword evidence="2" id="KW-1185">Reference proteome</keyword>
<dbReference type="Proteomes" id="UP000628669">
    <property type="component" value="Unassembled WGS sequence"/>
</dbReference>
<evidence type="ECO:0000313" key="1">
    <source>
        <dbReference type="EMBL" id="MBK1897579.1"/>
    </source>
</evidence>
<dbReference type="PROSITE" id="PS51257">
    <property type="entry name" value="PROKAR_LIPOPROTEIN"/>
    <property type="match status" value="1"/>
</dbReference>
<name>A0ABS1FYQ1_9FLAO</name>
<accession>A0ABS1FYQ1</accession>
<dbReference type="EMBL" id="JAENHK010000010">
    <property type="protein sequence ID" value="MBK1897579.1"/>
    <property type="molecule type" value="Genomic_DNA"/>
</dbReference>
<gene>
    <name evidence="1" type="ORF">JHL15_17570</name>
</gene>
<organism evidence="1 2">
    <name type="scientific">Chryseobacterium paridis</name>
    <dbReference type="NCBI Taxonomy" id="2800328"/>
    <lineage>
        <taxon>Bacteria</taxon>
        <taxon>Pseudomonadati</taxon>
        <taxon>Bacteroidota</taxon>
        <taxon>Flavobacteriia</taxon>
        <taxon>Flavobacteriales</taxon>
        <taxon>Weeksellaceae</taxon>
        <taxon>Chryseobacterium group</taxon>
        <taxon>Chryseobacterium</taxon>
    </lineage>
</organism>
<dbReference type="RefSeq" id="WP_200247880.1">
    <property type="nucleotide sequence ID" value="NZ_JAENHK010000010.1"/>
</dbReference>
<evidence type="ECO:0000313" key="2">
    <source>
        <dbReference type="Proteomes" id="UP000628669"/>
    </source>
</evidence>
<protein>
    <submittedName>
        <fullName evidence="1">WG repeat-containing protein</fullName>
    </submittedName>
</protein>